<reference evidence="1 2" key="1">
    <citation type="submission" date="2024-06" db="EMBL/GenBank/DDBJ databases">
        <title>The draft genome of Grus japonensis, version 3.</title>
        <authorList>
            <person name="Nabeshima K."/>
            <person name="Suzuki S."/>
            <person name="Onuma M."/>
        </authorList>
    </citation>
    <scope>NUCLEOTIDE SEQUENCE [LARGE SCALE GENOMIC DNA]</scope>
    <source>
        <strain evidence="1 2">451A</strain>
    </source>
</reference>
<proteinExistence type="predicted"/>
<gene>
    <name evidence="1" type="ORF">GRJ2_000073300</name>
</gene>
<dbReference type="EMBL" id="BAAFJT010000001">
    <property type="protein sequence ID" value="GAB0176081.1"/>
    <property type="molecule type" value="Genomic_DNA"/>
</dbReference>
<sequence length="128" mass="14029">MISDATSSWRPITSSVPQGSILGTVLFNIFIDYLDDEAEYTLGKFADDTKLGGLADTPGGCAAIQKDLNRVRKWADGNLMQLNKGQCNVPQLRRNNPRHQYLLGATHLESSFAEKDLGVLMNTKLATS</sequence>
<evidence type="ECO:0000313" key="1">
    <source>
        <dbReference type="EMBL" id="GAB0176081.1"/>
    </source>
</evidence>
<comment type="caution">
    <text evidence="1">The sequence shown here is derived from an EMBL/GenBank/DDBJ whole genome shotgun (WGS) entry which is preliminary data.</text>
</comment>
<protein>
    <submittedName>
        <fullName evidence="1">Mitochondrial enolase superfamily member 1</fullName>
    </submittedName>
</protein>
<evidence type="ECO:0000313" key="2">
    <source>
        <dbReference type="Proteomes" id="UP001623348"/>
    </source>
</evidence>
<dbReference type="PANTHER" id="PTHR33332">
    <property type="entry name" value="REVERSE TRANSCRIPTASE DOMAIN-CONTAINING PROTEIN"/>
    <property type="match status" value="1"/>
</dbReference>
<name>A0ABC9VRJ5_GRUJA</name>
<accession>A0ABC9VRJ5</accession>
<keyword evidence="2" id="KW-1185">Reference proteome</keyword>
<organism evidence="1 2">
    <name type="scientific">Grus japonensis</name>
    <name type="common">Japanese crane</name>
    <name type="synonym">Red-crowned crane</name>
    <dbReference type="NCBI Taxonomy" id="30415"/>
    <lineage>
        <taxon>Eukaryota</taxon>
        <taxon>Metazoa</taxon>
        <taxon>Chordata</taxon>
        <taxon>Craniata</taxon>
        <taxon>Vertebrata</taxon>
        <taxon>Euteleostomi</taxon>
        <taxon>Archelosauria</taxon>
        <taxon>Archosauria</taxon>
        <taxon>Dinosauria</taxon>
        <taxon>Saurischia</taxon>
        <taxon>Theropoda</taxon>
        <taxon>Coelurosauria</taxon>
        <taxon>Aves</taxon>
        <taxon>Neognathae</taxon>
        <taxon>Neoaves</taxon>
        <taxon>Gruiformes</taxon>
        <taxon>Gruidae</taxon>
        <taxon>Grus</taxon>
    </lineage>
</organism>
<dbReference type="AlphaFoldDB" id="A0ABC9VRJ5"/>
<dbReference type="Proteomes" id="UP001623348">
    <property type="component" value="Unassembled WGS sequence"/>
</dbReference>